<comment type="caution">
    <text evidence="2">The sequence shown here is derived from an EMBL/GenBank/DDBJ whole genome shotgun (WGS) entry which is preliminary data.</text>
</comment>
<name>A0AAE0GDI0_9CHLO</name>
<sequence>MKQSSEQVEAQLVREMAATILHRLGSSGARRRGSGSRTNGSRSLTGCLPAGRAEGREESYLGMEGPGVAAPPERPTPIKRPRCLAKAHRCSLAYGLLPLHLRGEGVLHLKESARGFWSGDELMRHIRVFAGIQRQMAKQSTANHAKEKKSAEQCPVMRQAAPARFASVIGAGAGESTSGDKYLTSGDKPATTPKSDMQTGDARC</sequence>
<feature type="compositionally biased region" description="Low complexity" evidence="1">
    <location>
        <begin position="35"/>
        <end position="46"/>
    </location>
</feature>
<feature type="region of interest" description="Disordered" evidence="1">
    <location>
        <begin position="23"/>
        <end position="51"/>
    </location>
</feature>
<gene>
    <name evidence="2" type="ORF">CYMTET_15866</name>
</gene>
<accession>A0AAE0GDI0</accession>
<feature type="region of interest" description="Disordered" evidence="1">
    <location>
        <begin position="171"/>
        <end position="204"/>
    </location>
</feature>
<evidence type="ECO:0000313" key="3">
    <source>
        <dbReference type="Proteomes" id="UP001190700"/>
    </source>
</evidence>
<keyword evidence="3" id="KW-1185">Reference proteome</keyword>
<proteinExistence type="predicted"/>
<reference evidence="2 3" key="1">
    <citation type="journal article" date="2015" name="Genome Biol. Evol.">
        <title>Comparative Genomics of a Bacterivorous Green Alga Reveals Evolutionary Causalities and Consequences of Phago-Mixotrophic Mode of Nutrition.</title>
        <authorList>
            <person name="Burns J.A."/>
            <person name="Paasch A."/>
            <person name="Narechania A."/>
            <person name="Kim E."/>
        </authorList>
    </citation>
    <scope>NUCLEOTIDE SEQUENCE [LARGE SCALE GENOMIC DNA]</scope>
    <source>
        <strain evidence="2 3">PLY_AMNH</strain>
    </source>
</reference>
<evidence type="ECO:0000256" key="1">
    <source>
        <dbReference type="SAM" id="MobiDB-lite"/>
    </source>
</evidence>
<organism evidence="2 3">
    <name type="scientific">Cymbomonas tetramitiformis</name>
    <dbReference type="NCBI Taxonomy" id="36881"/>
    <lineage>
        <taxon>Eukaryota</taxon>
        <taxon>Viridiplantae</taxon>
        <taxon>Chlorophyta</taxon>
        <taxon>Pyramimonadophyceae</taxon>
        <taxon>Pyramimonadales</taxon>
        <taxon>Pyramimonadaceae</taxon>
        <taxon>Cymbomonas</taxon>
    </lineage>
</organism>
<dbReference type="AlphaFoldDB" id="A0AAE0GDI0"/>
<dbReference type="EMBL" id="LGRX02006811">
    <property type="protein sequence ID" value="KAK3276037.1"/>
    <property type="molecule type" value="Genomic_DNA"/>
</dbReference>
<evidence type="ECO:0000313" key="2">
    <source>
        <dbReference type="EMBL" id="KAK3276037.1"/>
    </source>
</evidence>
<protein>
    <submittedName>
        <fullName evidence="2">Uncharacterized protein</fullName>
    </submittedName>
</protein>
<dbReference type="Proteomes" id="UP001190700">
    <property type="component" value="Unassembled WGS sequence"/>
</dbReference>